<feature type="transmembrane region" description="Helical" evidence="1">
    <location>
        <begin position="26"/>
        <end position="42"/>
    </location>
</feature>
<dbReference type="EMBL" id="AP018732">
    <property type="protein sequence ID" value="BBE42402.1"/>
    <property type="molecule type" value="Genomic_DNA"/>
</dbReference>
<feature type="transmembrane region" description="Helical" evidence="1">
    <location>
        <begin position="54"/>
        <end position="73"/>
    </location>
</feature>
<evidence type="ECO:0000256" key="1">
    <source>
        <dbReference type="SAM" id="Phobius"/>
    </source>
</evidence>
<keyword evidence="3" id="KW-1185">Reference proteome</keyword>
<reference evidence="2 3" key="1">
    <citation type="journal article" date="2019" name="ISME J.">
        <title>Isolation and characterization of a thermophilic sulfur- and iron-reducing thaumarchaeote from a terrestrial acidic hot spring.</title>
        <authorList>
            <person name="Kato S."/>
            <person name="Itoh T."/>
            <person name="Yuki M."/>
            <person name="Nagamori M."/>
            <person name="Ohnishi M."/>
            <person name="Uematsu K."/>
            <person name="Suzuki K."/>
            <person name="Takashina T."/>
            <person name="Ohkuma M."/>
        </authorList>
    </citation>
    <scope>NUCLEOTIDE SEQUENCE [LARGE SCALE GENOMIC DNA]</scope>
    <source>
        <strain evidence="2 3">NAS-02</strain>
    </source>
</reference>
<keyword evidence="1" id="KW-0472">Membrane</keyword>
<dbReference type="AlphaFoldDB" id="A0A4P2VGM4"/>
<name>A0A4P2VGM4_9ARCH</name>
<evidence type="ECO:0000313" key="2">
    <source>
        <dbReference type="EMBL" id="BBE42402.1"/>
    </source>
</evidence>
<feature type="transmembrane region" description="Helical" evidence="1">
    <location>
        <begin position="120"/>
        <end position="137"/>
    </location>
</feature>
<feature type="transmembrane region" description="Helical" evidence="1">
    <location>
        <begin position="204"/>
        <end position="228"/>
    </location>
</feature>
<keyword evidence="1" id="KW-1133">Transmembrane helix</keyword>
<protein>
    <submittedName>
        <fullName evidence="2">Uncharacterized protein</fullName>
    </submittedName>
</protein>
<dbReference type="KEGG" id="ccai:NAS2_1013"/>
<sequence>MALALVLYLIGIPLYSIPVIASKYPEIFPAAFAILFALSIYGKSPSEGPRHNLLKMYLVAMLMSYVTIAAVAAPPGFYTAIASPSTVSQFVNEVETFRSTYTTLPAMSFAIFTHNLEIDLLSYVPVAGAALFGFSMMDTSSLVWAAGASSMMAGNQLWYAYVLSVLLAPDTFTEFSSYAIAVVGGYALYHALSTGDRRGIWISLALLAASVALLYASAMLEAWLILYVGA</sequence>
<dbReference type="Proteomes" id="UP000509448">
    <property type="component" value="Chromosome"/>
</dbReference>
<feature type="transmembrane region" description="Helical" evidence="1">
    <location>
        <begin position="142"/>
        <end position="163"/>
    </location>
</feature>
<organism evidence="2 3">
    <name type="scientific">Conexivisphaera calida</name>
    <dbReference type="NCBI Taxonomy" id="1874277"/>
    <lineage>
        <taxon>Archaea</taxon>
        <taxon>Nitrososphaerota</taxon>
        <taxon>Conexivisphaeria</taxon>
        <taxon>Conexivisphaerales</taxon>
        <taxon>Conexivisphaeraceae</taxon>
        <taxon>Conexivisphaera</taxon>
    </lineage>
</organism>
<evidence type="ECO:0000313" key="3">
    <source>
        <dbReference type="Proteomes" id="UP000509448"/>
    </source>
</evidence>
<accession>A0A4P2VGM4</accession>
<keyword evidence="1" id="KW-0812">Transmembrane</keyword>
<gene>
    <name evidence="2" type="ORF">NAS2_1013</name>
</gene>
<proteinExistence type="predicted"/>
<feature type="transmembrane region" description="Helical" evidence="1">
    <location>
        <begin position="175"/>
        <end position="192"/>
    </location>
</feature>